<evidence type="ECO:0000259" key="2">
    <source>
        <dbReference type="Pfam" id="PF00188"/>
    </source>
</evidence>
<dbReference type="GO" id="GO:0006508">
    <property type="term" value="P:proteolysis"/>
    <property type="evidence" value="ECO:0007669"/>
    <property type="project" value="UniProtKB-KW"/>
</dbReference>
<organism evidence="3 4">
    <name type="scientific">Pararhodobacter marinus</name>
    <dbReference type="NCBI Taxonomy" id="2184063"/>
    <lineage>
        <taxon>Bacteria</taxon>
        <taxon>Pseudomonadati</taxon>
        <taxon>Pseudomonadota</taxon>
        <taxon>Alphaproteobacteria</taxon>
        <taxon>Rhodobacterales</taxon>
        <taxon>Paracoccaceae</taxon>
        <taxon>Pararhodobacter</taxon>
    </lineage>
</organism>
<feature type="domain" description="SCP" evidence="2">
    <location>
        <begin position="55"/>
        <end position="167"/>
    </location>
</feature>
<evidence type="ECO:0000313" key="4">
    <source>
        <dbReference type="Proteomes" id="UP000244940"/>
    </source>
</evidence>
<dbReference type="EMBL" id="QEYD01000001">
    <property type="protein sequence ID" value="PWE31757.1"/>
    <property type="molecule type" value="Genomic_DNA"/>
</dbReference>
<dbReference type="SUPFAM" id="SSF55797">
    <property type="entry name" value="PR-1-like"/>
    <property type="match status" value="1"/>
</dbReference>
<dbReference type="InterPro" id="IPR014044">
    <property type="entry name" value="CAP_dom"/>
</dbReference>
<dbReference type="PANTHER" id="PTHR31157:SF1">
    <property type="entry name" value="SCP DOMAIN-CONTAINING PROTEIN"/>
    <property type="match status" value="1"/>
</dbReference>
<dbReference type="Pfam" id="PF00188">
    <property type="entry name" value="CAP"/>
    <property type="match status" value="1"/>
</dbReference>
<name>A0A2U2CIN3_9RHOB</name>
<comment type="caution">
    <text evidence="3">The sequence shown here is derived from an EMBL/GenBank/DDBJ whole genome shotgun (WGS) entry which is preliminary data.</text>
</comment>
<dbReference type="Gene3D" id="3.40.33.10">
    <property type="entry name" value="CAP"/>
    <property type="match status" value="1"/>
</dbReference>
<dbReference type="InterPro" id="IPR035940">
    <property type="entry name" value="CAP_sf"/>
</dbReference>
<evidence type="ECO:0000313" key="3">
    <source>
        <dbReference type="EMBL" id="PWE31757.1"/>
    </source>
</evidence>
<dbReference type="PROSITE" id="PS51257">
    <property type="entry name" value="PROKAR_LIPOPROTEIN"/>
    <property type="match status" value="1"/>
</dbReference>
<feature type="chain" id="PRO_5015726205" evidence="1">
    <location>
        <begin position="26"/>
        <end position="196"/>
    </location>
</feature>
<dbReference type="GeneID" id="94363605"/>
<keyword evidence="4" id="KW-1185">Reference proteome</keyword>
<protein>
    <submittedName>
        <fullName evidence="3">Serine protease</fullName>
    </submittedName>
</protein>
<dbReference type="RefSeq" id="WP_109531558.1">
    <property type="nucleotide sequence ID" value="NZ_QEYD01000001.1"/>
</dbReference>
<keyword evidence="3" id="KW-0378">Hydrolase</keyword>
<accession>A0A2U2CIN3</accession>
<dbReference type="AlphaFoldDB" id="A0A2U2CIN3"/>
<feature type="signal peptide" evidence="1">
    <location>
        <begin position="1"/>
        <end position="25"/>
    </location>
</feature>
<reference evidence="3 4" key="1">
    <citation type="submission" date="2018-05" db="EMBL/GenBank/DDBJ databases">
        <title>Pararhodobacter marina sp. nov., isolated from deep-sea water of the Indian Ocean.</title>
        <authorList>
            <person name="Lai Q.Sr."/>
            <person name="Liu X."/>
            <person name="Shao Z."/>
        </authorList>
    </citation>
    <scope>NUCLEOTIDE SEQUENCE [LARGE SCALE GENOMIC DNA]</scope>
    <source>
        <strain evidence="3 4">CIC4N-9</strain>
    </source>
</reference>
<dbReference type="OrthoDB" id="7846629at2"/>
<proteinExistence type="predicted"/>
<keyword evidence="1" id="KW-0732">Signal</keyword>
<keyword evidence="3" id="KW-0645">Protease</keyword>
<dbReference type="Proteomes" id="UP000244940">
    <property type="component" value="Unassembled WGS sequence"/>
</dbReference>
<dbReference type="GO" id="GO:0008233">
    <property type="term" value="F:peptidase activity"/>
    <property type="evidence" value="ECO:0007669"/>
    <property type="project" value="UniProtKB-KW"/>
</dbReference>
<dbReference type="PANTHER" id="PTHR31157">
    <property type="entry name" value="SCP DOMAIN-CONTAINING PROTEIN"/>
    <property type="match status" value="1"/>
</dbReference>
<gene>
    <name evidence="3" type="ORF">C4N9_01765</name>
</gene>
<sequence>MTGRALIAVVALLALAACGAPPPPAATLGPDGRPVQTIYAINSADIPEIQARLRDALNTVRQQQGRMPVEFDVNLTSAAATHARDMSVQARAWHFGSDGSSPIDRVRRLGYGGYFIGEAVSETYETEIETLTAWLSQEDTRQILLDPRATDLGFAWHQDPNGKLWWVIALGARTVPAGAAQTIEQQAPVADTRPNR</sequence>
<dbReference type="CDD" id="cd05379">
    <property type="entry name" value="CAP_bacterial"/>
    <property type="match status" value="1"/>
</dbReference>
<evidence type="ECO:0000256" key="1">
    <source>
        <dbReference type="SAM" id="SignalP"/>
    </source>
</evidence>